<dbReference type="GO" id="GO:0016102">
    <property type="term" value="P:diterpenoid biosynthetic process"/>
    <property type="evidence" value="ECO:0007669"/>
    <property type="project" value="TreeGrafter"/>
</dbReference>
<dbReference type="Proteomes" id="UP001154282">
    <property type="component" value="Unassembled WGS sequence"/>
</dbReference>
<comment type="cofactor">
    <cofactor evidence="1">
        <name>Mg(2+)</name>
        <dbReference type="ChEBI" id="CHEBI:18420"/>
    </cofactor>
</comment>
<dbReference type="GO" id="GO:0010333">
    <property type="term" value="F:terpene synthase activity"/>
    <property type="evidence" value="ECO:0007669"/>
    <property type="project" value="InterPro"/>
</dbReference>
<keyword evidence="2" id="KW-0460">Magnesium</keyword>
<evidence type="ECO:0008006" key="6">
    <source>
        <dbReference type="Google" id="ProtNLM"/>
    </source>
</evidence>
<comment type="caution">
    <text evidence="4">The sequence shown here is derived from an EMBL/GenBank/DDBJ whole genome shotgun (WGS) entry which is preliminary data.</text>
</comment>
<keyword evidence="5" id="KW-1185">Reference proteome</keyword>
<evidence type="ECO:0000256" key="3">
    <source>
        <dbReference type="ARBA" id="ARBA00023239"/>
    </source>
</evidence>
<dbReference type="GO" id="GO:0000287">
    <property type="term" value="F:magnesium ion binding"/>
    <property type="evidence" value="ECO:0007669"/>
    <property type="project" value="TreeGrafter"/>
</dbReference>
<reference evidence="4" key="1">
    <citation type="submission" date="2022-08" db="EMBL/GenBank/DDBJ databases">
        <authorList>
            <person name="Gutierrez-Valencia J."/>
        </authorList>
    </citation>
    <scope>NUCLEOTIDE SEQUENCE</scope>
</reference>
<feature type="non-terminal residue" evidence="4">
    <location>
        <position position="1"/>
    </location>
</feature>
<dbReference type="Gene3D" id="1.50.10.160">
    <property type="match status" value="1"/>
</dbReference>
<accession>A0AAV0Q808</accession>
<dbReference type="InterPro" id="IPR008930">
    <property type="entry name" value="Terpenoid_cyclase/PrenylTrfase"/>
</dbReference>
<name>A0AAV0Q808_9ROSI</name>
<protein>
    <recommendedName>
        <fullName evidence="6">Squalene cyclase N-terminal domain-containing protein</fullName>
    </recommendedName>
</protein>
<gene>
    <name evidence="4" type="ORF">LITE_LOCUS41664</name>
</gene>
<evidence type="ECO:0000313" key="4">
    <source>
        <dbReference type="EMBL" id="CAI0540397.1"/>
    </source>
</evidence>
<evidence type="ECO:0000256" key="1">
    <source>
        <dbReference type="ARBA" id="ARBA00001946"/>
    </source>
</evidence>
<proteinExistence type="predicted"/>
<dbReference type="InterPro" id="IPR050148">
    <property type="entry name" value="Terpene_synthase-like"/>
</dbReference>
<dbReference type="PANTHER" id="PTHR31739:SF3">
    <property type="entry name" value="ENT-KAUR-16-ENE SYNTHASE, CHLOROPLASTIC"/>
    <property type="match status" value="1"/>
</dbReference>
<sequence length="176" mass="19183">GVVPHFPECVNWILEKQLKDGSWGLQLPDTRHPRLVKDTLSSTLACVLALTQWGIGEQNPTPPLGFMERNWGSLTDPSQWDPVGFDVIFPAMIHTAGSQNLNLNLLLPRPLGNRDSPSPASSSPASRGRNAYLAYISEGLGASQDWGTTMKFKRKNGSLFNSPSAAAIHQGCRFVS</sequence>
<evidence type="ECO:0000313" key="5">
    <source>
        <dbReference type="Proteomes" id="UP001154282"/>
    </source>
</evidence>
<keyword evidence="3" id="KW-0456">Lyase</keyword>
<dbReference type="EMBL" id="CAMGYJ010000009">
    <property type="protein sequence ID" value="CAI0540397.1"/>
    <property type="molecule type" value="Genomic_DNA"/>
</dbReference>
<organism evidence="4 5">
    <name type="scientific">Linum tenue</name>
    <dbReference type="NCBI Taxonomy" id="586396"/>
    <lineage>
        <taxon>Eukaryota</taxon>
        <taxon>Viridiplantae</taxon>
        <taxon>Streptophyta</taxon>
        <taxon>Embryophyta</taxon>
        <taxon>Tracheophyta</taxon>
        <taxon>Spermatophyta</taxon>
        <taxon>Magnoliopsida</taxon>
        <taxon>eudicotyledons</taxon>
        <taxon>Gunneridae</taxon>
        <taxon>Pentapetalae</taxon>
        <taxon>rosids</taxon>
        <taxon>fabids</taxon>
        <taxon>Malpighiales</taxon>
        <taxon>Linaceae</taxon>
        <taxon>Linum</taxon>
    </lineage>
</organism>
<dbReference type="SUPFAM" id="SSF48239">
    <property type="entry name" value="Terpenoid cyclases/Protein prenyltransferases"/>
    <property type="match status" value="1"/>
</dbReference>
<dbReference type="AlphaFoldDB" id="A0AAV0Q808"/>
<dbReference type="PANTHER" id="PTHR31739">
    <property type="entry name" value="ENT-COPALYL DIPHOSPHATE SYNTHASE, CHLOROPLASTIC"/>
    <property type="match status" value="1"/>
</dbReference>
<evidence type="ECO:0000256" key="2">
    <source>
        <dbReference type="ARBA" id="ARBA00022842"/>
    </source>
</evidence>